<dbReference type="EMBL" id="CM029054">
    <property type="protein sequence ID" value="KAG2541478.1"/>
    <property type="molecule type" value="Genomic_DNA"/>
</dbReference>
<proteinExistence type="predicted"/>
<dbReference type="Proteomes" id="UP000823388">
    <property type="component" value="Chromosome 9N"/>
</dbReference>
<evidence type="ECO:0000256" key="1">
    <source>
        <dbReference type="SAM" id="MobiDB-lite"/>
    </source>
</evidence>
<evidence type="ECO:0000313" key="3">
    <source>
        <dbReference type="Proteomes" id="UP000823388"/>
    </source>
</evidence>
<evidence type="ECO:0000313" key="2">
    <source>
        <dbReference type="EMBL" id="KAG2541478.1"/>
    </source>
</evidence>
<keyword evidence="3" id="KW-1185">Reference proteome</keyword>
<feature type="compositionally biased region" description="Basic residues" evidence="1">
    <location>
        <begin position="15"/>
        <end position="29"/>
    </location>
</feature>
<organism evidence="2 3">
    <name type="scientific">Panicum virgatum</name>
    <name type="common">Blackwell switchgrass</name>
    <dbReference type="NCBI Taxonomy" id="38727"/>
    <lineage>
        <taxon>Eukaryota</taxon>
        <taxon>Viridiplantae</taxon>
        <taxon>Streptophyta</taxon>
        <taxon>Embryophyta</taxon>
        <taxon>Tracheophyta</taxon>
        <taxon>Spermatophyta</taxon>
        <taxon>Magnoliopsida</taxon>
        <taxon>Liliopsida</taxon>
        <taxon>Poales</taxon>
        <taxon>Poaceae</taxon>
        <taxon>PACMAD clade</taxon>
        <taxon>Panicoideae</taxon>
        <taxon>Panicodae</taxon>
        <taxon>Paniceae</taxon>
        <taxon>Panicinae</taxon>
        <taxon>Panicum</taxon>
        <taxon>Panicum sect. Hiantes</taxon>
    </lineage>
</organism>
<feature type="compositionally biased region" description="Basic and acidic residues" evidence="1">
    <location>
        <begin position="74"/>
        <end position="100"/>
    </location>
</feature>
<feature type="compositionally biased region" description="Basic and acidic residues" evidence="1">
    <location>
        <begin position="1"/>
        <end position="14"/>
    </location>
</feature>
<feature type="region of interest" description="Disordered" evidence="1">
    <location>
        <begin position="1"/>
        <end position="100"/>
    </location>
</feature>
<accession>A0A8T0MXL8</accession>
<comment type="caution">
    <text evidence="2">The sequence shown here is derived from an EMBL/GenBank/DDBJ whole genome shotgun (WGS) entry which is preliminary data.</text>
</comment>
<protein>
    <submittedName>
        <fullName evidence="2">Uncharacterized protein</fullName>
    </submittedName>
</protein>
<gene>
    <name evidence="2" type="ORF">PVAP13_9NG800728</name>
</gene>
<name>A0A8T0MXL8_PANVG</name>
<sequence>MGRREEHPARPVRSERRRRRGRLYRRRRGRVGEVTARPGGGGGVAASCRVVRPQGEKAGPRRGGAGAGGGGGAGREERIGMEWEGGREERVGSGEEEDPVRAREWNKVGLIENSSKYHLLGG</sequence>
<reference evidence="2" key="1">
    <citation type="submission" date="2020-05" db="EMBL/GenBank/DDBJ databases">
        <title>WGS assembly of Panicum virgatum.</title>
        <authorList>
            <person name="Lovell J.T."/>
            <person name="Jenkins J."/>
            <person name="Shu S."/>
            <person name="Juenger T.E."/>
            <person name="Schmutz J."/>
        </authorList>
    </citation>
    <scope>NUCLEOTIDE SEQUENCE</scope>
    <source>
        <strain evidence="2">AP13</strain>
    </source>
</reference>
<dbReference type="AlphaFoldDB" id="A0A8T0MXL8"/>
<feature type="compositionally biased region" description="Gly residues" evidence="1">
    <location>
        <begin position="61"/>
        <end position="73"/>
    </location>
</feature>